<evidence type="ECO:0000313" key="4">
    <source>
        <dbReference type="EMBL" id="MZL68758.1"/>
    </source>
</evidence>
<dbReference type="InterPro" id="IPR050873">
    <property type="entry name" value="V-ATPase_V0D/AC39_subunit"/>
</dbReference>
<dbReference type="RefSeq" id="WP_021658260.1">
    <property type="nucleotide sequence ID" value="NZ_FQVY01000001.1"/>
</dbReference>
<dbReference type="InterPro" id="IPR036079">
    <property type="entry name" value="ATPase_csu/dsu_sf"/>
</dbReference>
<name>A0AAQ1MBI1_9FIRM</name>
<dbReference type="SUPFAM" id="SSF103486">
    <property type="entry name" value="V-type ATP synthase subunit C"/>
    <property type="match status" value="1"/>
</dbReference>
<comment type="similarity">
    <text evidence="1">Belongs to the V-ATPase V0D/AC39 subunit family.</text>
</comment>
<organism evidence="5 6">
    <name type="scientific">Bittarella massiliensis</name>
    <name type="common">ex Durand et al. 2017</name>
    <dbReference type="NCBI Taxonomy" id="1720313"/>
    <lineage>
        <taxon>Bacteria</taxon>
        <taxon>Bacillati</taxon>
        <taxon>Bacillota</taxon>
        <taxon>Clostridia</taxon>
        <taxon>Eubacteriales</taxon>
        <taxon>Oscillospiraceae</taxon>
        <taxon>Bittarella (ex Durand et al. 2017)</taxon>
    </lineage>
</organism>
<evidence type="ECO:0000313" key="7">
    <source>
        <dbReference type="Proteomes" id="UP000474718"/>
    </source>
</evidence>
<evidence type="ECO:0000313" key="5">
    <source>
        <dbReference type="EMBL" id="SHF70988.1"/>
    </source>
</evidence>
<dbReference type="EMBL" id="WWVX01000001">
    <property type="protein sequence ID" value="MZL68758.1"/>
    <property type="molecule type" value="Genomic_DNA"/>
</dbReference>
<evidence type="ECO:0000256" key="1">
    <source>
        <dbReference type="ARBA" id="ARBA00006709"/>
    </source>
</evidence>
<evidence type="ECO:0000313" key="6">
    <source>
        <dbReference type="Proteomes" id="UP000184089"/>
    </source>
</evidence>
<reference evidence="6" key="2">
    <citation type="submission" date="2016-11" db="EMBL/GenBank/DDBJ databases">
        <authorList>
            <person name="Jaros S."/>
            <person name="Januszkiewicz K."/>
            <person name="Wedrychowicz H."/>
        </authorList>
    </citation>
    <scope>NUCLEOTIDE SEQUENCE [LARGE SCALE GENOMIC DNA]</scope>
    <source>
        <strain evidence="6">DSM 4029</strain>
    </source>
</reference>
<dbReference type="InterPro" id="IPR044911">
    <property type="entry name" value="V-type_ATPase_csu/dsu_dom_3"/>
</dbReference>
<keyword evidence="2" id="KW-0813">Transport</keyword>
<dbReference type="Proteomes" id="UP000184089">
    <property type="component" value="Unassembled WGS sequence"/>
</dbReference>
<dbReference type="Gene3D" id="1.10.132.50">
    <property type="entry name" value="ATP synthase (C/AC39) subunit, domain 3"/>
    <property type="match status" value="1"/>
</dbReference>
<evidence type="ECO:0000256" key="3">
    <source>
        <dbReference type="ARBA" id="ARBA00023065"/>
    </source>
</evidence>
<sequence>MSENLYTFAVTRLRSKELELLNGPFIDQLIGCKTHEDCRRLLGEKGWGKPEESDEEVLRAQRQKTWELMGELVDDLSVFDVFLYPADYHNLKTAIKMVCTGASAEGVFVENGSIPREVIVKAVEEHDYAPLPEEMRQAAEKAFRVLLHTHDGQLCDILLDRAALSAILKAGKASGNELIAGYAERTVAAADIKTAVRCAGMKKKKSFVQDALAPCDSLDVSALADAAVKGLDAICEYLQYTPYADAIEQLRESPSAFERWCDNLIIREIRPQLHNPFTIGPLCAYILARENEIKTVRIILAGKRNGLSEEFLRERAREMYV</sequence>
<proteinExistence type="inferred from homology"/>
<dbReference type="GO" id="GO:0046961">
    <property type="term" value="F:proton-transporting ATPase activity, rotational mechanism"/>
    <property type="evidence" value="ECO:0007669"/>
    <property type="project" value="InterPro"/>
</dbReference>
<dbReference type="InterPro" id="IPR035067">
    <property type="entry name" value="V-type_ATPase_csu/dsu"/>
</dbReference>
<dbReference type="AlphaFoldDB" id="A0AAQ1MBI1"/>
<dbReference type="Gene3D" id="1.20.1690.10">
    <property type="entry name" value="V-type ATP synthase subunit C domain"/>
    <property type="match status" value="2"/>
</dbReference>
<keyword evidence="7" id="KW-1185">Reference proteome</keyword>
<dbReference type="PANTHER" id="PTHR38682">
    <property type="entry name" value="V-TYPE ATP SYNTHASE SUBUNIT C"/>
    <property type="match status" value="1"/>
</dbReference>
<evidence type="ECO:0000256" key="2">
    <source>
        <dbReference type="ARBA" id="ARBA00022448"/>
    </source>
</evidence>
<dbReference type="InterPro" id="IPR002843">
    <property type="entry name" value="ATPase_V0-cplx_csu/dsu"/>
</dbReference>
<reference evidence="5" key="1">
    <citation type="submission" date="2016-11" db="EMBL/GenBank/DDBJ databases">
        <authorList>
            <person name="Varghese N."/>
            <person name="Submissions S."/>
        </authorList>
    </citation>
    <scope>NUCLEOTIDE SEQUENCE</scope>
    <source>
        <strain evidence="5">DSM 4029</strain>
    </source>
</reference>
<dbReference type="PANTHER" id="PTHR38682:SF1">
    <property type="entry name" value="V-TYPE ATP SYNTHASE SUBUNIT C"/>
    <property type="match status" value="1"/>
</dbReference>
<protein>
    <submittedName>
        <fullName evidence="4">V-type ATP synthase subunit C</fullName>
    </submittedName>
    <submittedName>
        <fullName evidence="5">V/A-type H+-transporting ATPase subunit C</fullName>
    </submittedName>
</protein>
<dbReference type="EMBL" id="FQVY01000001">
    <property type="protein sequence ID" value="SHF70988.1"/>
    <property type="molecule type" value="Genomic_DNA"/>
</dbReference>
<accession>A0AAQ1MBI1</accession>
<comment type="caution">
    <text evidence="5">The sequence shown here is derived from an EMBL/GenBank/DDBJ whole genome shotgun (WGS) entry which is preliminary data.</text>
</comment>
<dbReference type="Pfam" id="PF01992">
    <property type="entry name" value="vATP-synt_AC39"/>
    <property type="match status" value="1"/>
</dbReference>
<keyword evidence="3" id="KW-0406">Ion transport</keyword>
<dbReference type="Proteomes" id="UP000474718">
    <property type="component" value="Unassembled WGS sequence"/>
</dbReference>
<gene>
    <name evidence="4" type="ORF">GT747_03070</name>
    <name evidence="5" type="ORF">SAMN05444424_0416</name>
</gene>
<reference evidence="4 7" key="3">
    <citation type="journal article" date="2019" name="Nat. Med.">
        <title>A library of human gut bacterial isolates paired with longitudinal multiomics data enables mechanistic microbiome research.</title>
        <authorList>
            <person name="Poyet M."/>
            <person name="Groussin M."/>
            <person name="Gibbons S.M."/>
            <person name="Avila-Pacheco J."/>
            <person name="Jiang X."/>
            <person name="Kearney S.M."/>
            <person name="Perrotta A.R."/>
            <person name="Berdy B."/>
            <person name="Zhao S."/>
            <person name="Lieberman T.D."/>
            <person name="Swanson P.K."/>
            <person name="Smith M."/>
            <person name="Roesemann S."/>
            <person name="Alexander J.E."/>
            <person name="Rich S.A."/>
            <person name="Livny J."/>
            <person name="Vlamakis H."/>
            <person name="Clish C."/>
            <person name="Bullock K."/>
            <person name="Deik A."/>
            <person name="Scott J."/>
            <person name="Pierce K.A."/>
            <person name="Xavier R.J."/>
            <person name="Alm E.J."/>
        </authorList>
    </citation>
    <scope>NUCLEOTIDE SEQUENCE [LARGE SCALE GENOMIC DNA]</scope>
    <source>
        <strain evidence="4 7">BIOML-A2</strain>
    </source>
</reference>